<organism evidence="1 2">
    <name type="scientific">Marinoscillum furvescens DSM 4134</name>
    <dbReference type="NCBI Taxonomy" id="1122208"/>
    <lineage>
        <taxon>Bacteria</taxon>
        <taxon>Pseudomonadati</taxon>
        <taxon>Bacteroidota</taxon>
        <taxon>Cytophagia</taxon>
        <taxon>Cytophagales</taxon>
        <taxon>Reichenbachiellaceae</taxon>
        <taxon>Marinoscillum</taxon>
    </lineage>
</organism>
<proteinExistence type="predicted"/>
<dbReference type="EMBL" id="QREG01000032">
    <property type="protein sequence ID" value="RED92222.1"/>
    <property type="molecule type" value="Genomic_DNA"/>
</dbReference>
<reference evidence="1 2" key="1">
    <citation type="submission" date="2018-07" db="EMBL/GenBank/DDBJ databases">
        <title>Genomic Encyclopedia of Type Strains, Phase IV (KMG-IV): sequencing the most valuable type-strain genomes for metagenomic binning, comparative biology and taxonomic classification.</title>
        <authorList>
            <person name="Goeker M."/>
        </authorList>
    </citation>
    <scope>NUCLEOTIDE SEQUENCE [LARGE SCALE GENOMIC DNA]</scope>
    <source>
        <strain evidence="1 2">DSM 4134</strain>
    </source>
</reference>
<comment type="caution">
    <text evidence="1">The sequence shown here is derived from an EMBL/GenBank/DDBJ whole genome shotgun (WGS) entry which is preliminary data.</text>
</comment>
<sequence>MGLTYSAQWYLVGPELAAVAAQTDDSKNYFHHTVPLEASRTIQVKNTPLPQPLDEPIAYTAQWAPSRFFTGHLQKQTYQELNLLIERKKVQLLYPFHFYI</sequence>
<dbReference type="AlphaFoldDB" id="A0A3D9KY31"/>
<protein>
    <submittedName>
        <fullName evidence="1">Uncharacterized protein</fullName>
    </submittedName>
</protein>
<evidence type="ECO:0000313" key="1">
    <source>
        <dbReference type="EMBL" id="RED92222.1"/>
    </source>
</evidence>
<gene>
    <name evidence="1" type="ORF">C7460_13234</name>
</gene>
<name>A0A3D9KY31_MARFU</name>
<accession>A0A3D9KY31</accession>
<evidence type="ECO:0000313" key="2">
    <source>
        <dbReference type="Proteomes" id="UP000256779"/>
    </source>
</evidence>
<keyword evidence="2" id="KW-1185">Reference proteome</keyword>
<dbReference type="Proteomes" id="UP000256779">
    <property type="component" value="Unassembled WGS sequence"/>
</dbReference>